<evidence type="ECO:0000313" key="2">
    <source>
        <dbReference type="EMBL" id="QGP93431.1"/>
    </source>
</evidence>
<evidence type="ECO:0000313" key="3">
    <source>
        <dbReference type="Proteomes" id="UP000425916"/>
    </source>
</evidence>
<keyword evidence="3" id="KW-1185">Reference proteome</keyword>
<dbReference type="Gene3D" id="1.10.260.40">
    <property type="entry name" value="lambda repressor-like DNA-binding domains"/>
    <property type="match status" value="1"/>
</dbReference>
<dbReference type="RefSeq" id="WP_156274836.1">
    <property type="nucleotide sequence ID" value="NZ_CP046244.1"/>
</dbReference>
<sequence>MNFGALAKERMGERGLRPCDLARLTGYSQQYISDLISGRRRWNETAIKNVYGVLGLKLRVITDEGLSIGEI</sequence>
<dbReference type="AlphaFoldDB" id="A0A6I5ZVT5"/>
<proteinExistence type="predicted"/>
<gene>
    <name evidence="2" type="ORF">MGLY_28390</name>
</gene>
<protein>
    <recommendedName>
        <fullName evidence="1">HTH cro/C1-type domain-containing protein</fullName>
    </recommendedName>
</protein>
<reference evidence="2 3" key="1">
    <citation type="submission" date="2019-11" db="EMBL/GenBank/DDBJ databases">
        <title>Genome sequence of Moorella glycerini DSM11254.</title>
        <authorList>
            <person name="Poehlein A."/>
            <person name="Boeer T."/>
            <person name="Daniel R."/>
        </authorList>
    </citation>
    <scope>NUCLEOTIDE SEQUENCE [LARGE SCALE GENOMIC DNA]</scope>
    <source>
        <strain evidence="2 3">DSM 11254</strain>
    </source>
</reference>
<dbReference type="InterPro" id="IPR010982">
    <property type="entry name" value="Lambda_DNA-bd_dom_sf"/>
</dbReference>
<dbReference type="SUPFAM" id="SSF47413">
    <property type="entry name" value="lambda repressor-like DNA-binding domains"/>
    <property type="match status" value="1"/>
</dbReference>
<dbReference type="PROSITE" id="PS50943">
    <property type="entry name" value="HTH_CROC1"/>
    <property type="match status" value="1"/>
</dbReference>
<dbReference type="GO" id="GO:0003677">
    <property type="term" value="F:DNA binding"/>
    <property type="evidence" value="ECO:0007669"/>
    <property type="project" value="InterPro"/>
</dbReference>
<dbReference type="InterPro" id="IPR001387">
    <property type="entry name" value="Cro/C1-type_HTH"/>
</dbReference>
<name>A0A6I5ZVT5_9FIRM</name>
<evidence type="ECO:0000259" key="1">
    <source>
        <dbReference type="PROSITE" id="PS50943"/>
    </source>
</evidence>
<dbReference type="CDD" id="cd00093">
    <property type="entry name" value="HTH_XRE"/>
    <property type="match status" value="1"/>
</dbReference>
<dbReference type="EMBL" id="CP046244">
    <property type="protein sequence ID" value="QGP93431.1"/>
    <property type="molecule type" value="Genomic_DNA"/>
</dbReference>
<dbReference type="OrthoDB" id="9805309at2"/>
<dbReference type="Proteomes" id="UP000425916">
    <property type="component" value="Chromosome"/>
</dbReference>
<dbReference type="Pfam" id="PF13560">
    <property type="entry name" value="HTH_31"/>
    <property type="match status" value="1"/>
</dbReference>
<accession>A0A6I5ZVT5</accession>
<feature type="domain" description="HTH cro/C1-type" evidence="1">
    <location>
        <begin position="20"/>
        <end position="61"/>
    </location>
</feature>
<organism evidence="2 3">
    <name type="scientific">Neomoorella glycerini</name>
    <dbReference type="NCBI Taxonomy" id="55779"/>
    <lineage>
        <taxon>Bacteria</taxon>
        <taxon>Bacillati</taxon>
        <taxon>Bacillota</taxon>
        <taxon>Clostridia</taxon>
        <taxon>Neomoorellales</taxon>
        <taxon>Neomoorellaceae</taxon>
        <taxon>Neomoorella</taxon>
    </lineage>
</organism>